<accession>A0ABP5AP75</accession>
<keyword evidence="2" id="KW-0472">Membrane</keyword>
<feature type="compositionally biased region" description="Gly residues" evidence="1">
    <location>
        <begin position="662"/>
        <end position="672"/>
    </location>
</feature>
<dbReference type="Pfam" id="PF01663">
    <property type="entry name" value="Phosphodiest"/>
    <property type="match status" value="1"/>
</dbReference>
<dbReference type="Proteomes" id="UP001501612">
    <property type="component" value="Unassembled WGS sequence"/>
</dbReference>
<feature type="transmembrane region" description="Helical" evidence="2">
    <location>
        <begin position="28"/>
        <end position="45"/>
    </location>
</feature>
<protein>
    <submittedName>
        <fullName evidence="3">Phage holin family protein</fullName>
    </submittedName>
</protein>
<comment type="caution">
    <text evidence="3">The sequence shown here is derived from an EMBL/GenBank/DDBJ whole genome shotgun (WGS) entry which is preliminary data.</text>
</comment>
<feature type="transmembrane region" description="Helical" evidence="2">
    <location>
        <begin position="52"/>
        <end position="76"/>
    </location>
</feature>
<feature type="compositionally biased region" description="Basic and acidic residues" evidence="1">
    <location>
        <begin position="673"/>
        <end position="685"/>
    </location>
</feature>
<dbReference type="Gene3D" id="3.40.720.10">
    <property type="entry name" value="Alkaline Phosphatase, subunit A"/>
    <property type="match status" value="1"/>
</dbReference>
<keyword evidence="2" id="KW-1133">Transmembrane helix</keyword>
<evidence type="ECO:0000313" key="3">
    <source>
        <dbReference type="EMBL" id="GAA1917511.1"/>
    </source>
</evidence>
<evidence type="ECO:0000256" key="1">
    <source>
        <dbReference type="SAM" id="MobiDB-lite"/>
    </source>
</evidence>
<proteinExistence type="predicted"/>
<keyword evidence="2" id="KW-0812">Transmembrane</keyword>
<dbReference type="InterPro" id="IPR002591">
    <property type="entry name" value="Phosphodiest/P_Trfase"/>
</dbReference>
<organism evidence="3 4">
    <name type="scientific">Nocardioides lentus</name>
    <dbReference type="NCBI Taxonomy" id="338077"/>
    <lineage>
        <taxon>Bacteria</taxon>
        <taxon>Bacillati</taxon>
        <taxon>Actinomycetota</taxon>
        <taxon>Actinomycetes</taxon>
        <taxon>Propionibacteriales</taxon>
        <taxon>Nocardioidaceae</taxon>
        <taxon>Nocardioides</taxon>
    </lineage>
</organism>
<evidence type="ECO:0000313" key="4">
    <source>
        <dbReference type="Proteomes" id="UP001501612"/>
    </source>
</evidence>
<sequence>MLRSFAVSFLALTVALWALPGTQVTRGAESVAALAVGVLALGALLRPFLTRLTVLTGVFGLLLAGVLAQALVLWLALELVPTVQPFSVLEVVVVSWGAAVAAAGVNWLVDASSDEAFLGQLLRRAARSTRTPGSEGTGLLVVQLDGVSEPLLRQAVTSGAMPTLSRWLRSGDHRLRGWHTGVPSTTPAGQAVLLHGEVAAVPSFRWWDKEAGRMLVCNRPADAAEVERGFTDGRGLLADGGVSVSNLFSGDAPTCHLTMSRARLPGSEPGMARFATARTGFLRSLTLFAGQMLTEIHQGRRQRRRDVVPRVRRGGTFVLLRGLTTVVLRDLNVSVVAEQMTRGAPVVYVDFVDYDEVAHHAGPSRPESMRTLESLDRVLAFFEEVASRVGRRYEIAVVSDHGQAQGPTFAQVVGRTLTEVVQELAVRSTSATSDVRPVEPWGPATLLLESGRGHGRLMSRAARTVASGSGGVPRLATPAATETDPASLVVAASGCLAHVYLTDLPGRLDRDAVEGACPGLVRSLAEHPGVGVVLTRDAAGVLRVDGPHGWRVLTPGEEPAGAGADPLAPYAGDPAADLRELETKHHVGDLVLLGRCDPSLDEVVAFEELVGSHGGLGGWQTSAFVVHPTGWPLPLGRALTGLEVHRAMVARLEQHGLRRTDPGGGTGETGGTGDDRDERSARLPA</sequence>
<evidence type="ECO:0000256" key="2">
    <source>
        <dbReference type="SAM" id="Phobius"/>
    </source>
</evidence>
<reference evidence="4" key="1">
    <citation type="journal article" date="2019" name="Int. J. Syst. Evol. Microbiol.">
        <title>The Global Catalogue of Microorganisms (GCM) 10K type strain sequencing project: providing services to taxonomists for standard genome sequencing and annotation.</title>
        <authorList>
            <consortium name="The Broad Institute Genomics Platform"/>
            <consortium name="The Broad Institute Genome Sequencing Center for Infectious Disease"/>
            <person name="Wu L."/>
            <person name="Ma J."/>
        </authorList>
    </citation>
    <scope>NUCLEOTIDE SEQUENCE [LARGE SCALE GENOMIC DNA]</scope>
    <source>
        <strain evidence="4">JCM 14046</strain>
    </source>
</reference>
<gene>
    <name evidence="3" type="ORF">GCM10009737_18720</name>
</gene>
<feature type="region of interest" description="Disordered" evidence="1">
    <location>
        <begin position="653"/>
        <end position="685"/>
    </location>
</feature>
<dbReference type="SUPFAM" id="SSF53649">
    <property type="entry name" value="Alkaline phosphatase-like"/>
    <property type="match status" value="1"/>
</dbReference>
<keyword evidence="4" id="KW-1185">Reference proteome</keyword>
<dbReference type="InterPro" id="IPR017850">
    <property type="entry name" value="Alkaline_phosphatase_core_sf"/>
</dbReference>
<name>A0ABP5AP75_9ACTN</name>
<dbReference type="EMBL" id="BAAAMY010000004">
    <property type="protein sequence ID" value="GAA1917511.1"/>
    <property type="molecule type" value="Genomic_DNA"/>
</dbReference>